<evidence type="ECO:0000256" key="4">
    <source>
        <dbReference type="ARBA" id="ARBA00022722"/>
    </source>
</evidence>
<name>A0A0F7HLK8_9STAP</name>
<dbReference type="Proteomes" id="UP000183090">
    <property type="component" value="Unassembled WGS sequence"/>
</dbReference>
<dbReference type="PANTHER" id="PTHR30195:SF16">
    <property type="entry name" value="TYPE I RESTRICTION ENZYME ENDONUCLEASE SUBUNIT"/>
    <property type="match status" value="1"/>
</dbReference>
<dbReference type="CDD" id="cd22332">
    <property type="entry name" value="HsdR_N"/>
    <property type="match status" value="1"/>
</dbReference>
<evidence type="ECO:0000313" key="14">
    <source>
        <dbReference type="Proteomes" id="UP000034029"/>
    </source>
</evidence>
<accession>A0A0F7HLK8</accession>
<evidence type="ECO:0000313" key="12">
    <source>
        <dbReference type="EMBL" id="AKG74199.1"/>
    </source>
</evidence>
<gene>
    <name evidence="12" type="ORF">AAT16_08105</name>
    <name evidence="13" type="ORF">SAMN05216235_2514</name>
</gene>
<evidence type="ECO:0000256" key="1">
    <source>
        <dbReference type="ARBA" id="ARBA00000851"/>
    </source>
</evidence>
<evidence type="ECO:0000256" key="3">
    <source>
        <dbReference type="ARBA" id="ARBA00012654"/>
    </source>
</evidence>
<dbReference type="InterPro" id="IPR007409">
    <property type="entry name" value="Restrct_endonuc_type1_HsdR_N"/>
</dbReference>
<comment type="similarity">
    <text evidence="2">Belongs to the HsdR family.</text>
</comment>
<evidence type="ECO:0000256" key="10">
    <source>
        <dbReference type="ARBA" id="ARBA00023125"/>
    </source>
</evidence>
<reference evidence="14" key="2">
    <citation type="submission" date="2015-04" db="EMBL/GenBank/DDBJ databases">
        <title>Complete genome sequence of Salinicoccus halodurans strain H3B36, isolated from the Qaidam basin of China.</title>
        <authorList>
            <person name="Ma Y."/>
            <person name="Jiang K."/>
            <person name="Xue Y."/>
        </authorList>
    </citation>
    <scope>NUCLEOTIDE SEQUENCE [LARGE SCALE GENOMIC DNA]</scope>
    <source>
        <strain evidence="14">H3B36</strain>
    </source>
</reference>
<dbReference type="PANTHER" id="PTHR30195">
    <property type="entry name" value="TYPE I SITE-SPECIFIC DEOXYRIBONUCLEASE PROTEIN SUBUNIT M AND R"/>
    <property type="match status" value="1"/>
</dbReference>
<reference evidence="12 14" key="1">
    <citation type="journal article" date="2015" name="Int. J. Syst. Evol. Microbiol.">
        <title>Complete genome sequence of Salinicoccus halodurans H3B36, isolated from the Qaidam Basin in China.</title>
        <authorList>
            <person name="Jiang K."/>
            <person name="Xue Y."/>
            <person name="Ma Y."/>
        </authorList>
    </citation>
    <scope>NUCLEOTIDE SEQUENCE [LARGE SCALE GENOMIC DNA]</scope>
    <source>
        <strain evidence="12 14">H3B36</strain>
    </source>
</reference>
<dbReference type="InterPro" id="IPR051268">
    <property type="entry name" value="Type-I_R_enzyme_R_subunit"/>
</dbReference>
<keyword evidence="6" id="KW-0680">Restriction system</keyword>
<comment type="catalytic activity">
    <reaction evidence="1">
        <text>Endonucleolytic cleavage of DNA to give random double-stranded fragments with terminal 5'-phosphates, ATP is simultaneously hydrolyzed.</text>
        <dbReference type="EC" id="3.1.21.3"/>
    </reaction>
</comment>
<keyword evidence="4" id="KW-0540">Nuclease</keyword>
<dbReference type="GO" id="GO:0009307">
    <property type="term" value="P:DNA restriction-modification system"/>
    <property type="evidence" value="ECO:0007669"/>
    <property type="project" value="UniProtKB-KW"/>
</dbReference>
<evidence type="ECO:0000256" key="7">
    <source>
        <dbReference type="ARBA" id="ARBA00022759"/>
    </source>
</evidence>
<dbReference type="Gene3D" id="3.90.1570.50">
    <property type="match status" value="1"/>
</dbReference>
<keyword evidence="5" id="KW-0547">Nucleotide-binding</keyword>
<evidence type="ECO:0000256" key="6">
    <source>
        <dbReference type="ARBA" id="ARBA00022747"/>
    </source>
</evidence>
<dbReference type="KEGG" id="shv:AAT16_08105"/>
<protein>
    <recommendedName>
        <fullName evidence="3">type I site-specific deoxyribonuclease</fullName>
        <ecNumber evidence="3">3.1.21.3</ecNumber>
    </recommendedName>
</protein>
<dbReference type="EC" id="3.1.21.3" evidence="3"/>
<dbReference type="GO" id="GO:0009035">
    <property type="term" value="F:type I site-specific deoxyribonuclease activity"/>
    <property type="evidence" value="ECO:0007669"/>
    <property type="project" value="UniProtKB-EC"/>
</dbReference>
<evidence type="ECO:0000256" key="9">
    <source>
        <dbReference type="ARBA" id="ARBA00022840"/>
    </source>
</evidence>
<keyword evidence="9" id="KW-0067">ATP-binding</keyword>
<dbReference type="GO" id="GO:0005524">
    <property type="term" value="F:ATP binding"/>
    <property type="evidence" value="ECO:0007669"/>
    <property type="project" value="UniProtKB-KW"/>
</dbReference>
<keyword evidence="14" id="KW-1185">Reference proteome</keyword>
<evidence type="ECO:0000313" key="15">
    <source>
        <dbReference type="Proteomes" id="UP000183090"/>
    </source>
</evidence>
<organism evidence="13 15">
    <name type="scientific">Salinicoccus halodurans</name>
    <dbReference type="NCBI Taxonomy" id="407035"/>
    <lineage>
        <taxon>Bacteria</taxon>
        <taxon>Bacillati</taxon>
        <taxon>Bacillota</taxon>
        <taxon>Bacilli</taxon>
        <taxon>Bacillales</taxon>
        <taxon>Staphylococcaceae</taxon>
        <taxon>Salinicoccus</taxon>
    </lineage>
</organism>
<dbReference type="EMBL" id="CP011366">
    <property type="protein sequence ID" value="AKG74199.1"/>
    <property type="molecule type" value="Genomic_DNA"/>
</dbReference>
<sequence>MSYEREDALEAKVMKRLEGIGYERVPIRSNEALEQNFRDILNRRHAKLKAEPLSDKEFSRLMTQINNKSVFDSAKILRDKFVLKRDDETELYLEFFDQKNYARNSFQVTNQISVEDRFKGRYDVTVLINGLPVVQLELKRRGVAINEAFNQVKRYRRDNYTGLFRYTQLFLLSNYNDTRYFANGDKEIMKSHMFYWTDEENNRIVR</sequence>
<keyword evidence="8" id="KW-0378">Hydrolase</keyword>
<dbReference type="Proteomes" id="UP000034029">
    <property type="component" value="Chromosome"/>
</dbReference>
<evidence type="ECO:0000256" key="5">
    <source>
        <dbReference type="ARBA" id="ARBA00022741"/>
    </source>
</evidence>
<evidence type="ECO:0000256" key="8">
    <source>
        <dbReference type="ARBA" id="ARBA00022801"/>
    </source>
</evidence>
<dbReference type="OrthoDB" id="9758243at2"/>
<evidence type="ECO:0000256" key="2">
    <source>
        <dbReference type="ARBA" id="ARBA00008598"/>
    </source>
</evidence>
<proteinExistence type="inferred from homology"/>
<evidence type="ECO:0000313" key="13">
    <source>
        <dbReference type="EMBL" id="SFK92962.1"/>
    </source>
</evidence>
<feature type="domain" description="Restriction endonuclease type I HsdR N-terminal" evidence="11">
    <location>
        <begin position="5"/>
        <end position="186"/>
    </location>
</feature>
<keyword evidence="10" id="KW-0238">DNA-binding</keyword>
<keyword evidence="7" id="KW-0255">Endonuclease</keyword>
<dbReference type="EMBL" id="FOTB01000006">
    <property type="protein sequence ID" value="SFK92962.1"/>
    <property type="molecule type" value="Genomic_DNA"/>
</dbReference>
<evidence type="ECO:0000259" key="11">
    <source>
        <dbReference type="Pfam" id="PF04313"/>
    </source>
</evidence>
<reference evidence="13 15" key="3">
    <citation type="submission" date="2016-10" db="EMBL/GenBank/DDBJ databases">
        <authorList>
            <person name="Varghese N."/>
            <person name="Submissions S."/>
        </authorList>
    </citation>
    <scope>NUCLEOTIDE SEQUENCE [LARGE SCALE GENOMIC DNA]</scope>
    <source>
        <strain evidence="13 15">CGMCC 1.6501</strain>
    </source>
</reference>
<dbReference type="AlphaFoldDB" id="A0A0F7HLK8"/>
<dbReference type="Pfam" id="PF04313">
    <property type="entry name" value="HSDR_N"/>
    <property type="match status" value="1"/>
</dbReference>
<dbReference type="GO" id="GO:0003677">
    <property type="term" value="F:DNA binding"/>
    <property type="evidence" value="ECO:0007669"/>
    <property type="project" value="UniProtKB-KW"/>
</dbReference>